<dbReference type="GO" id="GO:0016757">
    <property type="term" value="F:glycosyltransferase activity"/>
    <property type="evidence" value="ECO:0007669"/>
    <property type="project" value="UniProtKB-KW"/>
</dbReference>
<keyword evidence="2 4" id="KW-0808">Transferase</keyword>
<feature type="domain" description="Glycosyltransferase subfamily 4-like N-terminal" evidence="3">
    <location>
        <begin position="29"/>
        <end position="191"/>
    </location>
</feature>
<dbReference type="Pfam" id="PF13439">
    <property type="entry name" value="Glyco_transf_4"/>
    <property type="match status" value="1"/>
</dbReference>
<dbReference type="Gene3D" id="3.40.50.2000">
    <property type="entry name" value="Glycogen Phosphorylase B"/>
    <property type="match status" value="2"/>
</dbReference>
<dbReference type="Proteomes" id="UP000218965">
    <property type="component" value="Chromosome"/>
</dbReference>
<dbReference type="SUPFAM" id="SSF53756">
    <property type="entry name" value="UDP-Glycosyltransferase/glycogen phosphorylase"/>
    <property type="match status" value="1"/>
</dbReference>
<dbReference type="InterPro" id="IPR028098">
    <property type="entry name" value="Glyco_trans_4-like_N"/>
</dbReference>
<organism evidence="4 5">
    <name type="scientific">Microcella alkaliphila</name>
    <dbReference type="NCBI Taxonomy" id="279828"/>
    <lineage>
        <taxon>Bacteria</taxon>
        <taxon>Bacillati</taxon>
        <taxon>Actinomycetota</taxon>
        <taxon>Actinomycetes</taxon>
        <taxon>Micrococcales</taxon>
        <taxon>Microbacteriaceae</taxon>
        <taxon>Microcella</taxon>
    </lineage>
</organism>
<evidence type="ECO:0000313" key="4">
    <source>
        <dbReference type="EMBL" id="BAU33143.1"/>
    </source>
</evidence>
<evidence type="ECO:0000259" key="3">
    <source>
        <dbReference type="Pfam" id="PF13439"/>
    </source>
</evidence>
<dbReference type="PANTHER" id="PTHR46401:SF2">
    <property type="entry name" value="GLYCOSYLTRANSFERASE WBBK-RELATED"/>
    <property type="match status" value="1"/>
</dbReference>
<evidence type="ECO:0000313" key="5">
    <source>
        <dbReference type="Proteomes" id="UP000218965"/>
    </source>
</evidence>
<dbReference type="KEGG" id="malk:MalAC0309_2301"/>
<reference evidence="4 5" key="2">
    <citation type="submission" date="2016-01" db="EMBL/GenBank/DDBJ databases">
        <title>Microcella alkaliphila JAM AC0309 whole genome shotgun sequence.</title>
        <authorList>
            <person name="Kurata A."/>
            <person name="Hirose Y."/>
            <person name="Kishimoto N."/>
            <person name="Kobayashi T."/>
        </authorList>
    </citation>
    <scope>NUCLEOTIDE SEQUENCE [LARGE SCALE GENOMIC DNA]</scope>
    <source>
        <strain evidence="4 5">JAM AC0309</strain>
    </source>
</reference>
<dbReference type="GO" id="GO:0009103">
    <property type="term" value="P:lipopolysaccharide biosynthetic process"/>
    <property type="evidence" value="ECO:0007669"/>
    <property type="project" value="TreeGrafter"/>
</dbReference>
<proteinExistence type="predicted"/>
<dbReference type="PANTHER" id="PTHR46401">
    <property type="entry name" value="GLYCOSYLTRANSFERASE WBBK-RELATED"/>
    <property type="match status" value="1"/>
</dbReference>
<evidence type="ECO:0000256" key="1">
    <source>
        <dbReference type="ARBA" id="ARBA00022676"/>
    </source>
</evidence>
<reference evidence="5" key="1">
    <citation type="submission" date="2015-12" db="EMBL/GenBank/DDBJ databases">
        <authorList>
            <person name="Shamseldin A."/>
            <person name="Moawad H."/>
            <person name="Abd El-Rahim W.M."/>
            <person name="Sadowsky M.J."/>
        </authorList>
    </citation>
    <scope>NUCLEOTIDE SEQUENCE [LARGE SCALE GENOMIC DNA]</scope>
    <source>
        <strain evidence="5">JAM AC0309</strain>
    </source>
</reference>
<protein>
    <submittedName>
        <fullName evidence="4">Glycosyl transferase, group 1</fullName>
    </submittedName>
</protein>
<dbReference type="OrthoDB" id="9801609at2"/>
<gene>
    <name evidence="4" type="ORF">MalAC0309_2301</name>
</gene>
<dbReference type="EMBL" id="AP017315">
    <property type="protein sequence ID" value="BAU33143.1"/>
    <property type="molecule type" value="Genomic_DNA"/>
</dbReference>
<accession>A0A0U4WZN4</accession>
<dbReference type="Pfam" id="PF13692">
    <property type="entry name" value="Glyco_trans_1_4"/>
    <property type="match status" value="1"/>
</dbReference>
<sequence length="389" mass="41566">MTGDPEHPYCRMIALRVVLDGVSAEPATGVGLHALELTRGLIETAPRGCEVRGFTPSLPDSEYDIIAERLPGLSTLDKSALDRRQLAAAWQHGFSRLPGSGPMHAPSLLAPLYRHDRVDDPNEQIIVTIHDTAAWSHPEVLTSRGVAWHRAMARRAHKYADAVVVPSHSVADELADILSFGDRIRVIPGAVGRAFRVPDDADAVARRLSLPSTFIALTGTVDRRSGLSSIIDALSLPDAPDLPLVVFTDSGSGSALDAAIADSPARRNRLLVLDGLEAHERAVVLDRALLAIAPLLADSFVIAALEAMTLATPLVHTDQPALRETVGDAGLLVESDSVADLAEGLAARLSELASDTEARTVLGLAGQDRARAFTWRDAAEKTWQLHADL</sequence>
<dbReference type="AlphaFoldDB" id="A0A0U4WZN4"/>
<evidence type="ECO:0000256" key="2">
    <source>
        <dbReference type="ARBA" id="ARBA00022679"/>
    </source>
</evidence>
<keyword evidence="1" id="KW-0328">Glycosyltransferase</keyword>
<name>A0A0U4WZN4_9MICO</name>
<dbReference type="RefSeq" id="WP_150129267.1">
    <property type="nucleotide sequence ID" value="NZ_AP017315.1"/>
</dbReference>